<feature type="compositionally biased region" description="Basic and acidic residues" evidence="1">
    <location>
        <begin position="65"/>
        <end position="78"/>
    </location>
</feature>
<evidence type="ECO:0000313" key="3">
    <source>
        <dbReference type="EMBL" id="QSQ22793.1"/>
    </source>
</evidence>
<gene>
    <name evidence="3" type="ORF">JY651_48175</name>
</gene>
<dbReference type="InterPro" id="IPR050728">
    <property type="entry name" value="Zinc_Metalloprotease_M4"/>
</dbReference>
<dbReference type="PANTHER" id="PTHR33794:SF1">
    <property type="entry name" value="BACILLOLYSIN"/>
    <property type="match status" value="1"/>
</dbReference>
<dbReference type="InterPro" id="IPR013783">
    <property type="entry name" value="Ig-like_fold"/>
</dbReference>
<dbReference type="Proteomes" id="UP000662747">
    <property type="component" value="Chromosome"/>
</dbReference>
<name>A0ABX7P1X0_9BACT</name>
<evidence type="ECO:0000256" key="1">
    <source>
        <dbReference type="SAM" id="MobiDB-lite"/>
    </source>
</evidence>
<evidence type="ECO:0000259" key="2">
    <source>
        <dbReference type="Pfam" id="PF01447"/>
    </source>
</evidence>
<dbReference type="Pfam" id="PF01447">
    <property type="entry name" value="Peptidase_M4"/>
    <property type="match status" value="1"/>
</dbReference>
<dbReference type="Gene3D" id="1.10.390.10">
    <property type="entry name" value="Neutral Protease Domain 2"/>
    <property type="match status" value="1"/>
</dbReference>
<feature type="compositionally biased region" description="Basic and acidic residues" evidence="1">
    <location>
        <begin position="30"/>
        <end position="49"/>
    </location>
</feature>
<dbReference type="Gene3D" id="3.10.170.10">
    <property type="match status" value="1"/>
</dbReference>
<sequence length="1259" mass="136135">MLEQDEASIQTRGDSDEQQDVARIRSRHRERIDRATAGREGGREIGLREARRHQQGAVGRGGLLDGHREGAVGRDRDAPGGVAEELTGRLRCEQRDLVLLRIRDADDRPPKWLHAGVPMEGRARHLFRPPHDNRELAGVARNEGEVPMSFRRWLLSSVVVACAGCGPTQVESEEPEKPIAQVQAERLAAAQGFDLREVALVPAPDGAGNRHELRFQGVPIWGLEAKTANGMTHLTNARFAPSAPIETKPRITQAQAEAAALAELNDPSGRVDSTRLVLVPREERRRKPDAPTSGRLNAAHFERVVTDLTLIYRVLLVAGESGAERGWMAQVDARSGQVVRRDSLEVHALETKVYRKGRGYGYYSGTVNLSVLYQSTNSPPYWLEDTHGNEYQYAYFVGSGRDRSIATADYGGTDSNFGNGLVYSPSSGVASVTGETAAVDAYYAANMTWSFYETVLGRSGPAGTGKGMPIRVHYPMENAAYYPYAKPPFLMVGYAVYPNSSSTWKTLATTDIIGHELGHDFFMREVAGNPADFPQGNSELTGLNEGAGDISGFMTELSRDTVRAGRSLLDIDQTPLQSSHLTVGEEAEPTARNLLTPEFPEWFDGIGDEEVHASGGPFARMFLLLAWGCQAMPPSGVPTSAWQCPRVPGGFTGTGALTAARLWGLTVQVLPMGADYLQTRTAALQAAIAMEGSVGGPLMKKVGFAFAAINVGFPPENTPPQATLNCQQVVGDLECTGTISDVDTPNEPGQAPQLVLDGTQTYTMTMQGSQFTQRIPNVTNGSHTVQLKAWDLWNNQVTRTVTVSVDKTPPQASFTRSGPPKHPLFSVTASDPAGISTVDFLLGTEYRASVFVPPYDYDFDTSAWADGTYSMVIKVLDRFQNVTTLTSPLVVDNTAPTVTMTVNPSGPPFLVTATVADASPLTRVDFKVDGIVFATYSNSATSYQAAYSPLDPLVRNLSVEVTDSFGNIRVVVQGAPRDLKPPDVLFSVSQTATTVKLNVGVSDTCGIVYPYSMYVDGTLNAQPMADTYVLDLGTTVAPGEHQFRALVQDNCGNTADFQATFTRSLSPPVITSITRDDTQPKKPKFTVQCTDADGIDHVELRENGVVVQSDNTAPYEFVVDTTARADGDSTELFQCSDTYGVPSTPETRTVTADNTGPSLTGFSVYGSGRSYTVSSSAADLRGIQSVNLAGGLLTPTFNVTLTQAPYSYQWLLPGTTPIQTDIPFYVTAKDTWGNTSTLSRRCYMNTASTQNAYLVCQPL</sequence>
<reference evidence="3 4" key="1">
    <citation type="submission" date="2021-02" db="EMBL/GenBank/DDBJ databases">
        <title>De Novo genome assembly of isolated myxobacteria.</title>
        <authorList>
            <person name="Stevens D.C."/>
        </authorList>
    </citation>
    <scope>NUCLEOTIDE SEQUENCE [LARGE SCALE GENOMIC DNA]</scope>
    <source>
        <strain evidence="4">SCPEA02</strain>
    </source>
</reference>
<feature type="region of interest" description="Disordered" evidence="1">
    <location>
        <begin position="1"/>
        <end position="80"/>
    </location>
</feature>
<dbReference type="InterPro" id="IPR013856">
    <property type="entry name" value="Peptidase_M4_domain"/>
</dbReference>
<dbReference type="Pfam" id="PF17957">
    <property type="entry name" value="Big_7"/>
    <property type="match status" value="2"/>
</dbReference>
<dbReference type="RefSeq" id="WP_206724369.1">
    <property type="nucleotide sequence ID" value="NZ_CP071090.1"/>
</dbReference>
<keyword evidence="4" id="KW-1185">Reference proteome</keyword>
<accession>A0ABX7P1X0</accession>
<proteinExistence type="predicted"/>
<organism evidence="3 4">
    <name type="scientific">Pyxidicoccus parkwayensis</name>
    <dbReference type="NCBI Taxonomy" id="2813578"/>
    <lineage>
        <taxon>Bacteria</taxon>
        <taxon>Pseudomonadati</taxon>
        <taxon>Myxococcota</taxon>
        <taxon>Myxococcia</taxon>
        <taxon>Myxococcales</taxon>
        <taxon>Cystobacterineae</taxon>
        <taxon>Myxococcaceae</taxon>
        <taxon>Pyxidicoccus</taxon>
    </lineage>
</organism>
<protein>
    <recommendedName>
        <fullName evidence="2">Peptidase M4 domain-containing protein</fullName>
    </recommendedName>
</protein>
<dbReference type="InterPro" id="IPR027268">
    <property type="entry name" value="Peptidase_M4/M1_CTD_sf"/>
</dbReference>
<dbReference type="EMBL" id="CP071090">
    <property type="protein sequence ID" value="QSQ22793.1"/>
    <property type="molecule type" value="Genomic_DNA"/>
</dbReference>
<dbReference type="SUPFAM" id="SSF55486">
    <property type="entry name" value="Metalloproteases ('zincins'), catalytic domain"/>
    <property type="match status" value="1"/>
</dbReference>
<feature type="domain" description="Peptidase M4" evidence="2">
    <location>
        <begin position="357"/>
        <end position="521"/>
    </location>
</feature>
<dbReference type="PANTHER" id="PTHR33794">
    <property type="entry name" value="BACILLOLYSIN"/>
    <property type="match status" value="1"/>
</dbReference>
<dbReference type="Gene3D" id="2.60.40.10">
    <property type="entry name" value="Immunoglobulins"/>
    <property type="match status" value="2"/>
</dbReference>
<evidence type="ECO:0000313" key="4">
    <source>
        <dbReference type="Proteomes" id="UP000662747"/>
    </source>
</evidence>